<dbReference type="AlphaFoldDB" id="A0A6N2LWR5"/>
<proteinExistence type="predicted"/>
<protein>
    <submittedName>
        <fullName evidence="1">Uncharacterized protein</fullName>
    </submittedName>
</protein>
<gene>
    <name evidence="1" type="ORF">SVIM_LOCUS286793</name>
</gene>
<evidence type="ECO:0000313" key="1">
    <source>
        <dbReference type="EMBL" id="VFU45660.1"/>
    </source>
</evidence>
<organism evidence="1">
    <name type="scientific">Salix viminalis</name>
    <name type="common">Common osier</name>
    <name type="synonym">Basket willow</name>
    <dbReference type="NCBI Taxonomy" id="40686"/>
    <lineage>
        <taxon>Eukaryota</taxon>
        <taxon>Viridiplantae</taxon>
        <taxon>Streptophyta</taxon>
        <taxon>Embryophyta</taxon>
        <taxon>Tracheophyta</taxon>
        <taxon>Spermatophyta</taxon>
        <taxon>Magnoliopsida</taxon>
        <taxon>eudicotyledons</taxon>
        <taxon>Gunneridae</taxon>
        <taxon>Pentapetalae</taxon>
        <taxon>rosids</taxon>
        <taxon>fabids</taxon>
        <taxon>Malpighiales</taxon>
        <taxon>Salicaceae</taxon>
        <taxon>Saliceae</taxon>
        <taxon>Salix</taxon>
    </lineage>
</organism>
<reference evidence="1" key="1">
    <citation type="submission" date="2019-03" db="EMBL/GenBank/DDBJ databases">
        <authorList>
            <person name="Mank J."/>
            <person name="Almeida P."/>
        </authorList>
    </citation>
    <scope>NUCLEOTIDE SEQUENCE</scope>
    <source>
        <strain evidence="1">78183</strain>
    </source>
</reference>
<sequence>MKIIQWIKKMIRKYMFPVEQTADDSSREDQEALLETNLHGDPCQCCKKEMSGLEDEVAHKDKEIHYLNKLLSSKDEEIRRLKDMKTPQQYPQGSPRFAEQDVVERQTWVDDSSREDQEALLETNPHGDLPCQSCKKDRMSGHEDEVAHKDKEIHYLNKLLSSKDQESRRLIYMKTPQQYPQRSLWYAERDILGAHSSYAEYRTL</sequence>
<dbReference type="EMBL" id="CAADRP010001629">
    <property type="protein sequence ID" value="VFU45660.1"/>
    <property type="molecule type" value="Genomic_DNA"/>
</dbReference>
<accession>A0A6N2LWR5</accession>
<name>A0A6N2LWR5_SALVM</name>